<name>A0A016V6U9_9BILA</name>
<dbReference type="EMBL" id="JARK01001353">
    <property type="protein sequence ID" value="EYC22453.1"/>
    <property type="molecule type" value="Genomic_DNA"/>
</dbReference>
<proteinExistence type="predicted"/>
<reference evidence="3" key="1">
    <citation type="journal article" date="2015" name="Nat. Genet.">
        <title>The genome and transcriptome of the zoonotic hookworm Ancylostoma ceylanicum identify infection-specific gene families.</title>
        <authorList>
            <person name="Schwarz E.M."/>
            <person name="Hu Y."/>
            <person name="Antoshechkin I."/>
            <person name="Miller M.M."/>
            <person name="Sternberg P.W."/>
            <person name="Aroian R.V."/>
        </authorList>
    </citation>
    <scope>NUCLEOTIDE SEQUENCE</scope>
    <source>
        <strain evidence="3">HY135</strain>
    </source>
</reference>
<evidence type="ECO:0000256" key="1">
    <source>
        <dbReference type="SAM" id="SignalP"/>
    </source>
</evidence>
<protein>
    <submittedName>
        <fullName evidence="2">Uncharacterized protein</fullName>
    </submittedName>
</protein>
<evidence type="ECO:0000313" key="2">
    <source>
        <dbReference type="EMBL" id="EYC22453.1"/>
    </source>
</evidence>
<feature type="signal peptide" evidence="1">
    <location>
        <begin position="1"/>
        <end position="19"/>
    </location>
</feature>
<evidence type="ECO:0000313" key="3">
    <source>
        <dbReference type="Proteomes" id="UP000024635"/>
    </source>
</evidence>
<keyword evidence="3" id="KW-1185">Reference proteome</keyword>
<keyword evidence="1" id="KW-0732">Signal</keyword>
<gene>
    <name evidence="2" type="primary">Acey_s0017.g3360</name>
    <name evidence="2" type="ORF">Y032_0017g3360</name>
</gene>
<accession>A0A016V6U9</accession>
<comment type="caution">
    <text evidence="2">The sequence shown here is derived from an EMBL/GenBank/DDBJ whole genome shotgun (WGS) entry which is preliminary data.</text>
</comment>
<dbReference type="Proteomes" id="UP000024635">
    <property type="component" value="Unassembled WGS sequence"/>
</dbReference>
<dbReference type="AlphaFoldDB" id="A0A016V6U9"/>
<dbReference type="OrthoDB" id="10253254at2759"/>
<sequence>MRQSVVLFLLFWIISLASTQLLVEDVDRPELMRPDVRFLKRNNLSNMMRLGKRGLRRQLLCEDCNLGNLMRLGRR</sequence>
<organism evidence="2 3">
    <name type="scientific">Ancylostoma ceylanicum</name>
    <dbReference type="NCBI Taxonomy" id="53326"/>
    <lineage>
        <taxon>Eukaryota</taxon>
        <taxon>Metazoa</taxon>
        <taxon>Ecdysozoa</taxon>
        <taxon>Nematoda</taxon>
        <taxon>Chromadorea</taxon>
        <taxon>Rhabditida</taxon>
        <taxon>Rhabditina</taxon>
        <taxon>Rhabditomorpha</taxon>
        <taxon>Strongyloidea</taxon>
        <taxon>Ancylostomatidae</taxon>
        <taxon>Ancylostomatinae</taxon>
        <taxon>Ancylostoma</taxon>
    </lineage>
</organism>
<feature type="chain" id="PRO_5001493138" evidence="1">
    <location>
        <begin position="20"/>
        <end position="75"/>
    </location>
</feature>